<gene>
    <name evidence="4" type="ORF">ATL45_3108</name>
    <name evidence="5" type="ORF">SAMN05421805_12543</name>
</gene>
<dbReference type="PROSITE" id="PS51257">
    <property type="entry name" value="PROKAR_LIPOPROTEIN"/>
    <property type="match status" value="1"/>
</dbReference>
<feature type="compositionally biased region" description="Polar residues" evidence="1">
    <location>
        <begin position="49"/>
        <end position="60"/>
    </location>
</feature>
<accession>A0A1I5K3X6</accession>
<feature type="region of interest" description="Disordered" evidence="1">
    <location>
        <begin position="32"/>
        <end position="62"/>
    </location>
</feature>
<dbReference type="Proteomes" id="UP000199398">
    <property type="component" value="Unassembled WGS sequence"/>
</dbReference>
<protein>
    <submittedName>
        <fullName evidence="4">Uncharacterized protein DUF4232</fullName>
    </submittedName>
</protein>
<reference evidence="5 6" key="1">
    <citation type="submission" date="2016-10" db="EMBL/GenBank/DDBJ databases">
        <authorList>
            <person name="de Groot N.N."/>
        </authorList>
    </citation>
    <scope>NUCLEOTIDE SEQUENCE [LARGE SCALE GENOMIC DNA]</scope>
    <source>
        <strain evidence="5 6">CPCC 201259</strain>
    </source>
</reference>
<feature type="signal peptide" evidence="2">
    <location>
        <begin position="1"/>
        <end position="27"/>
    </location>
</feature>
<dbReference type="RefSeq" id="WP_093159632.1">
    <property type="nucleotide sequence ID" value="NZ_FOUP01000025.1"/>
</dbReference>
<dbReference type="EMBL" id="FOUP01000025">
    <property type="protein sequence ID" value="SFO79688.1"/>
    <property type="molecule type" value="Genomic_DNA"/>
</dbReference>
<dbReference type="Proteomes" id="UP000270697">
    <property type="component" value="Unassembled WGS sequence"/>
</dbReference>
<evidence type="ECO:0000259" key="3">
    <source>
        <dbReference type="Pfam" id="PF14016"/>
    </source>
</evidence>
<evidence type="ECO:0000313" key="7">
    <source>
        <dbReference type="Proteomes" id="UP000270697"/>
    </source>
</evidence>
<organism evidence="5 6">
    <name type="scientific">Saccharopolyspora antimicrobica</name>
    <dbReference type="NCBI Taxonomy" id="455193"/>
    <lineage>
        <taxon>Bacteria</taxon>
        <taxon>Bacillati</taxon>
        <taxon>Actinomycetota</taxon>
        <taxon>Actinomycetes</taxon>
        <taxon>Pseudonocardiales</taxon>
        <taxon>Pseudonocardiaceae</taxon>
        <taxon>Saccharopolyspora</taxon>
    </lineage>
</organism>
<evidence type="ECO:0000256" key="1">
    <source>
        <dbReference type="SAM" id="MobiDB-lite"/>
    </source>
</evidence>
<keyword evidence="7" id="KW-1185">Reference proteome</keyword>
<feature type="chain" id="PRO_5011791053" evidence="2">
    <location>
        <begin position="28"/>
        <end position="204"/>
    </location>
</feature>
<evidence type="ECO:0000313" key="5">
    <source>
        <dbReference type="EMBL" id="SFO79688.1"/>
    </source>
</evidence>
<dbReference type="Pfam" id="PF14016">
    <property type="entry name" value="DUF4232"/>
    <property type="match status" value="1"/>
</dbReference>
<keyword evidence="2" id="KW-0732">Signal</keyword>
<dbReference type="OrthoDB" id="3297425at2"/>
<name>A0A1I5K3X6_9PSEU</name>
<evidence type="ECO:0000313" key="6">
    <source>
        <dbReference type="Proteomes" id="UP000199398"/>
    </source>
</evidence>
<evidence type="ECO:0000256" key="2">
    <source>
        <dbReference type="SAM" id="SignalP"/>
    </source>
</evidence>
<proteinExistence type="predicted"/>
<dbReference type="InterPro" id="IPR025326">
    <property type="entry name" value="DUF4232"/>
</dbReference>
<evidence type="ECO:0000313" key="4">
    <source>
        <dbReference type="EMBL" id="RKT84783.1"/>
    </source>
</evidence>
<dbReference type="EMBL" id="RBXX01000002">
    <property type="protein sequence ID" value="RKT84783.1"/>
    <property type="molecule type" value="Genomic_DNA"/>
</dbReference>
<dbReference type="AlphaFoldDB" id="A0A1I5K3X6"/>
<feature type="domain" description="DUF4232" evidence="3">
    <location>
        <begin position="66"/>
        <end position="177"/>
    </location>
</feature>
<sequence length="204" mass="20946">MLNRTRVLGTVAALAGGIAMLTGCAQGAATTSPVPGSNAAVVGQPGQGERQQADGTQPGISTEGPCAVEDVAVTLTPQPDRPGIFLMTAVNNSAEACYVDGWGGVVPLDMTGAAFEVPTEHVKIPGEPTNMRLEQGETAFAGVKMELGDKSDPNVRVANGFNAFMPNVEGTTNAKVAGADYYEYPVVSIQIGSYQPSAQGVTVF</sequence>
<reference evidence="4 7" key="2">
    <citation type="submission" date="2018-10" db="EMBL/GenBank/DDBJ databases">
        <title>Sequencing the genomes of 1000 actinobacteria strains.</title>
        <authorList>
            <person name="Klenk H.-P."/>
        </authorList>
    </citation>
    <scope>NUCLEOTIDE SEQUENCE [LARGE SCALE GENOMIC DNA]</scope>
    <source>
        <strain evidence="4 7">DSM 45119</strain>
    </source>
</reference>